<evidence type="ECO:0000313" key="2">
    <source>
        <dbReference type="EMBL" id="MFC7335015.1"/>
    </source>
</evidence>
<proteinExistence type="predicted"/>
<feature type="region of interest" description="Disordered" evidence="1">
    <location>
        <begin position="269"/>
        <end position="296"/>
    </location>
</feature>
<dbReference type="Proteomes" id="UP001596456">
    <property type="component" value="Unassembled WGS sequence"/>
</dbReference>
<protein>
    <submittedName>
        <fullName evidence="2">Uncharacterized protein</fullName>
    </submittedName>
</protein>
<reference evidence="3" key="1">
    <citation type="journal article" date="2019" name="Int. J. Syst. Evol. Microbiol.">
        <title>The Global Catalogue of Microorganisms (GCM) 10K type strain sequencing project: providing services to taxonomists for standard genome sequencing and annotation.</title>
        <authorList>
            <consortium name="The Broad Institute Genomics Platform"/>
            <consortium name="The Broad Institute Genome Sequencing Center for Infectious Disease"/>
            <person name="Wu L."/>
            <person name="Ma J."/>
        </authorList>
    </citation>
    <scope>NUCLEOTIDE SEQUENCE [LARGE SCALE GENOMIC DNA]</scope>
    <source>
        <strain evidence="3">CGMCC 1.16275</strain>
    </source>
</reference>
<dbReference type="EMBL" id="JBHTCM010000025">
    <property type="protein sequence ID" value="MFC7335015.1"/>
    <property type="molecule type" value="Genomic_DNA"/>
</dbReference>
<comment type="caution">
    <text evidence="2">The sequence shown here is derived from an EMBL/GenBank/DDBJ whole genome shotgun (WGS) entry which is preliminary data.</text>
</comment>
<keyword evidence="3" id="KW-1185">Reference proteome</keyword>
<feature type="region of interest" description="Disordered" evidence="1">
    <location>
        <begin position="340"/>
        <end position="365"/>
    </location>
</feature>
<dbReference type="RefSeq" id="WP_377360554.1">
    <property type="nucleotide sequence ID" value="NZ_JBHTCM010000025.1"/>
</dbReference>
<sequence>MTALPPALLSSLARPLEQAAAAVARLDGALIGCPLLPAWHFRVRIAAAVAQAELDGIRVDPARLGAAALGLRPEAPAALGATGPAGGRDGGATAHALRLLHWSAPARSDPAASAEAAGTDAEGPVDDRIAAALADLDRDAGDVPTLIAAGLGLRRWIERGGERPALWAALPRFLVQRGLLRAECPLLLGAASLRGRSAWEQPTGRWMATFLDGLRAEAGQALGLLLDLERCWRAARGTAEAHSRSHSRLPQVVDLLALAPSVNPEGVARALSGGRDPRRLSPAEPAGTAPLPSCSPRGAGKMLEKLEALGLVVELSGRGTHKLYALTDLAPLRLQSARPLTGRRSQGRTHAARAGTKDKAGDPADLSWGRARLDLSGLDTRGLDDAAAEVDAVLRRLAARLDKP</sequence>
<gene>
    <name evidence="2" type="ORF">ACFQPS_17750</name>
</gene>
<evidence type="ECO:0000256" key="1">
    <source>
        <dbReference type="SAM" id="MobiDB-lite"/>
    </source>
</evidence>
<evidence type="ECO:0000313" key="3">
    <source>
        <dbReference type="Proteomes" id="UP001596456"/>
    </source>
</evidence>
<accession>A0ABW2L0A0</accession>
<organism evidence="2 3">
    <name type="scientific">Rhodocista pekingensis</name>
    <dbReference type="NCBI Taxonomy" id="201185"/>
    <lineage>
        <taxon>Bacteria</taxon>
        <taxon>Pseudomonadati</taxon>
        <taxon>Pseudomonadota</taxon>
        <taxon>Alphaproteobacteria</taxon>
        <taxon>Rhodospirillales</taxon>
        <taxon>Azospirillaceae</taxon>
        <taxon>Rhodocista</taxon>
    </lineage>
</organism>
<name>A0ABW2L0A0_9PROT</name>